<keyword evidence="1" id="KW-1133">Transmembrane helix</keyword>
<accession>A0AAN8XZ29</accession>
<sequence length="126" mass="14196">MLKNQKHQHTLRKVLDSLEGVSNVEIEASSFNVLTQTLLTNGNGNANPTNKCVTTPKKKQTPVKLYMIRLVILVCTHVYLLNKLAMEFLIWVSLILMQSTIVKDTPQSYDSIEEAGMLIAQLVRVK</sequence>
<comment type="caution">
    <text evidence="2">The sequence shown here is derived from an EMBL/GenBank/DDBJ whole genome shotgun (WGS) entry which is preliminary data.</text>
</comment>
<dbReference type="EMBL" id="JBANQN010000012">
    <property type="protein sequence ID" value="KAK6773319.1"/>
    <property type="molecule type" value="Genomic_DNA"/>
</dbReference>
<keyword evidence="1" id="KW-0812">Transmembrane</keyword>
<dbReference type="AlphaFoldDB" id="A0AAN8XZ29"/>
<proteinExistence type="predicted"/>
<evidence type="ECO:0000313" key="3">
    <source>
        <dbReference type="Proteomes" id="UP001371456"/>
    </source>
</evidence>
<evidence type="ECO:0000256" key="1">
    <source>
        <dbReference type="SAM" id="Phobius"/>
    </source>
</evidence>
<protein>
    <submittedName>
        <fullName evidence="2">Uncharacterized protein</fullName>
    </submittedName>
</protein>
<gene>
    <name evidence="2" type="ORF">RDI58_028557</name>
</gene>
<name>A0AAN8XZ29_SOLBU</name>
<keyword evidence="3" id="KW-1185">Reference proteome</keyword>
<evidence type="ECO:0000313" key="2">
    <source>
        <dbReference type="EMBL" id="KAK6773319.1"/>
    </source>
</evidence>
<organism evidence="2 3">
    <name type="scientific">Solanum bulbocastanum</name>
    <name type="common">Wild potato</name>
    <dbReference type="NCBI Taxonomy" id="147425"/>
    <lineage>
        <taxon>Eukaryota</taxon>
        <taxon>Viridiplantae</taxon>
        <taxon>Streptophyta</taxon>
        <taxon>Embryophyta</taxon>
        <taxon>Tracheophyta</taxon>
        <taxon>Spermatophyta</taxon>
        <taxon>Magnoliopsida</taxon>
        <taxon>eudicotyledons</taxon>
        <taxon>Gunneridae</taxon>
        <taxon>Pentapetalae</taxon>
        <taxon>asterids</taxon>
        <taxon>lamiids</taxon>
        <taxon>Solanales</taxon>
        <taxon>Solanaceae</taxon>
        <taxon>Solanoideae</taxon>
        <taxon>Solaneae</taxon>
        <taxon>Solanum</taxon>
    </lineage>
</organism>
<keyword evidence="1" id="KW-0472">Membrane</keyword>
<reference evidence="2 3" key="1">
    <citation type="submission" date="2024-02" db="EMBL/GenBank/DDBJ databases">
        <title>de novo genome assembly of Solanum bulbocastanum strain 11H21.</title>
        <authorList>
            <person name="Hosaka A.J."/>
        </authorList>
    </citation>
    <scope>NUCLEOTIDE SEQUENCE [LARGE SCALE GENOMIC DNA]</scope>
    <source>
        <tissue evidence="2">Young leaves</tissue>
    </source>
</reference>
<dbReference type="Proteomes" id="UP001371456">
    <property type="component" value="Unassembled WGS sequence"/>
</dbReference>
<feature type="transmembrane region" description="Helical" evidence="1">
    <location>
        <begin position="66"/>
        <end position="97"/>
    </location>
</feature>